<protein>
    <submittedName>
        <fullName evidence="6">NUDIX domain-containing protein</fullName>
    </submittedName>
</protein>
<dbReference type="Gene3D" id="3.90.79.10">
    <property type="entry name" value="Nucleoside Triphosphate Pyrophosphohydrolase"/>
    <property type="match status" value="1"/>
</dbReference>
<dbReference type="InterPro" id="IPR020084">
    <property type="entry name" value="NUDIX_hydrolase_CS"/>
</dbReference>
<keyword evidence="3 4" id="KW-0378">Hydrolase</keyword>
<comment type="similarity">
    <text evidence="2 4">Belongs to the Nudix hydrolase family.</text>
</comment>
<dbReference type="PANTHER" id="PTHR43046">
    <property type="entry name" value="GDP-MANNOSE MANNOSYL HYDROLASE"/>
    <property type="match status" value="1"/>
</dbReference>
<dbReference type="RefSeq" id="WP_367636545.1">
    <property type="nucleotide sequence ID" value="NZ_JBFNQN010000003.1"/>
</dbReference>
<evidence type="ECO:0000256" key="4">
    <source>
        <dbReference type="RuleBase" id="RU003476"/>
    </source>
</evidence>
<dbReference type="InterPro" id="IPR020476">
    <property type="entry name" value="Nudix_hydrolase"/>
</dbReference>
<evidence type="ECO:0000256" key="1">
    <source>
        <dbReference type="ARBA" id="ARBA00001946"/>
    </source>
</evidence>
<evidence type="ECO:0000256" key="2">
    <source>
        <dbReference type="ARBA" id="ARBA00005582"/>
    </source>
</evidence>
<dbReference type="PROSITE" id="PS51462">
    <property type="entry name" value="NUDIX"/>
    <property type="match status" value="1"/>
</dbReference>
<dbReference type="PROSITE" id="PS00893">
    <property type="entry name" value="NUDIX_BOX"/>
    <property type="match status" value="1"/>
</dbReference>
<dbReference type="SUPFAM" id="SSF55811">
    <property type="entry name" value="Nudix"/>
    <property type="match status" value="1"/>
</dbReference>
<dbReference type="Proteomes" id="UP001555826">
    <property type="component" value="Unassembled WGS sequence"/>
</dbReference>
<dbReference type="Pfam" id="PF00293">
    <property type="entry name" value="NUDIX"/>
    <property type="match status" value="1"/>
</dbReference>
<evidence type="ECO:0000259" key="5">
    <source>
        <dbReference type="PROSITE" id="PS51462"/>
    </source>
</evidence>
<evidence type="ECO:0000256" key="3">
    <source>
        <dbReference type="ARBA" id="ARBA00022801"/>
    </source>
</evidence>
<dbReference type="PANTHER" id="PTHR43046:SF16">
    <property type="entry name" value="ADP-RIBOSE PYROPHOSPHATASE YJHB-RELATED"/>
    <property type="match status" value="1"/>
</dbReference>
<sequence>MPRVDHYQDPHAPAPNSLVPAASVVVVRDGKVLMHRRSDTDRWSIPGGGMEPGEFIKDTAVREAREETGYEVEIDRLVGVFSDPGHVVSYDDGEVRQQFSICFAGHVTGGSPQLSAETREVGWHTPDDLEAMSEDRVHPSILLRVQVALRDETSAYIG</sequence>
<accession>A0ABV3P2V4</accession>
<feature type="domain" description="Nudix hydrolase" evidence="5">
    <location>
        <begin position="17"/>
        <end position="149"/>
    </location>
</feature>
<organism evidence="6 7">
    <name type="scientific">Kineococcus endophyticus</name>
    <dbReference type="NCBI Taxonomy" id="1181883"/>
    <lineage>
        <taxon>Bacteria</taxon>
        <taxon>Bacillati</taxon>
        <taxon>Actinomycetota</taxon>
        <taxon>Actinomycetes</taxon>
        <taxon>Kineosporiales</taxon>
        <taxon>Kineosporiaceae</taxon>
        <taxon>Kineococcus</taxon>
    </lineage>
</organism>
<dbReference type="InterPro" id="IPR000086">
    <property type="entry name" value="NUDIX_hydrolase_dom"/>
</dbReference>
<name>A0ABV3P2V4_9ACTN</name>
<keyword evidence="7" id="KW-1185">Reference proteome</keyword>
<gene>
    <name evidence="6" type="ORF">AB1207_04205</name>
</gene>
<comment type="caution">
    <text evidence="6">The sequence shown here is derived from an EMBL/GenBank/DDBJ whole genome shotgun (WGS) entry which is preliminary data.</text>
</comment>
<evidence type="ECO:0000313" key="6">
    <source>
        <dbReference type="EMBL" id="MEW9263941.1"/>
    </source>
</evidence>
<dbReference type="PRINTS" id="PR00502">
    <property type="entry name" value="NUDIXFAMILY"/>
</dbReference>
<dbReference type="EMBL" id="JBFNQN010000003">
    <property type="protein sequence ID" value="MEW9263941.1"/>
    <property type="molecule type" value="Genomic_DNA"/>
</dbReference>
<reference evidence="6 7" key="1">
    <citation type="submission" date="2024-07" db="EMBL/GenBank/DDBJ databases">
        <authorList>
            <person name="Thanompreechachai J."/>
            <person name="Duangmal K."/>
        </authorList>
    </citation>
    <scope>NUCLEOTIDE SEQUENCE [LARGE SCALE GENOMIC DNA]</scope>
    <source>
        <strain evidence="6 7">KCTC 19886</strain>
    </source>
</reference>
<evidence type="ECO:0000313" key="7">
    <source>
        <dbReference type="Proteomes" id="UP001555826"/>
    </source>
</evidence>
<dbReference type="InterPro" id="IPR015797">
    <property type="entry name" value="NUDIX_hydrolase-like_dom_sf"/>
</dbReference>
<proteinExistence type="inferred from homology"/>
<comment type="cofactor">
    <cofactor evidence="1">
        <name>Mg(2+)</name>
        <dbReference type="ChEBI" id="CHEBI:18420"/>
    </cofactor>
</comment>